<feature type="region of interest" description="Disordered" evidence="1">
    <location>
        <begin position="527"/>
        <end position="611"/>
    </location>
</feature>
<name>A0A074VT51_AURM1</name>
<dbReference type="EMBL" id="KL584840">
    <property type="protein sequence ID" value="KEQ60887.1"/>
    <property type="molecule type" value="Genomic_DNA"/>
</dbReference>
<protein>
    <submittedName>
        <fullName evidence="2">Uncharacterized protein</fullName>
    </submittedName>
</protein>
<gene>
    <name evidence="2" type="ORF">M437DRAFT_86196</name>
</gene>
<feature type="compositionally biased region" description="Polar residues" evidence="1">
    <location>
        <begin position="136"/>
        <end position="149"/>
    </location>
</feature>
<accession>A0A074VT51</accession>
<feature type="compositionally biased region" description="Basic and acidic residues" evidence="1">
    <location>
        <begin position="877"/>
        <end position="891"/>
    </location>
</feature>
<feature type="compositionally biased region" description="Acidic residues" evidence="1">
    <location>
        <begin position="423"/>
        <end position="456"/>
    </location>
</feature>
<reference evidence="2 3" key="1">
    <citation type="journal article" date="2014" name="BMC Genomics">
        <title>Genome sequencing of four Aureobasidium pullulans varieties: biotechnological potential, stress tolerance, and description of new species.</title>
        <authorList>
            <person name="Gostin Ar C."/>
            <person name="Ohm R.A."/>
            <person name="Kogej T."/>
            <person name="Sonjak S."/>
            <person name="Turk M."/>
            <person name="Zajc J."/>
            <person name="Zalar P."/>
            <person name="Grube M."/>
            <person name="Sun H."/>
            <person name="Han J."/>
            <person name="Sharma A."/>
            <person name="Chiniquy J."/>
            <person name="Ngan C.Y."/>
            <person name="Lipzen A."/>
            <person name="Barry K."/>
            <person name="Grigoriev I.V."/>
            <person name="Gunde-Cimerman N."/>
        </authorList>
    </citation>
    <scope>NUCLEOTIDE SEQUENCE [LARGE SCALE GENOMIC DNA]</scope>
    <source>
        <strain evidence="2 3">CBS 110374</strain>
    </source>
</reference>
<feature type="compositionally biased region" description="Acidic residues" evidence="1">
    <location>
        <begin position="729"/>
        <end position="746"/>
    </location>
</feature>
<feature type="compositionally biased region" description="Basic and acidic residues" evidence="1">
    <location>
        <begin position="827"/>
        <end position="870"/>
    </location>
</feature>
<proteinExistence type="predicted"/>
<evidence type="ECO:0000313" key="2">
    <source>
        <dbReference type="EMBL" id="KEQ60887.1"/>
    </source>
</evidence>
<dbReference type="Proteomes" id="UP000030672">
    <property type="component" value="Unassembled WGS sequence"/>
</dbReference>
<dbReference type="PANTHER" id="PTHR33331">
    <property type="entry name" value="COILED-COIL DOMAIN-CONTAINING PROTEIN 162"/>
    <property type="match status" value="1"/>
</dbReference>
<feature type="region of interest" description="Disordered" evidence="1">
    <location>
        <begin position="489"/>
        <end position="508"/>
    </location>
</feature>
<feature type="region of interest" description="Disordered" evidence="1">
    <location>
        <begin position="818"/>
        <end position="951"/>
    </location>
</feature>
<feature type="compositionally biased region" description="Basic and acidic residues" evidence="1">
    <location>
        <begin position="1051"/>
        <end position="1065"/>
    </location>
</feature>
<feature type="compositionally biased region" description="Acidic residues" evidence="1">
    <location>
        <begin position="124"/>
        <end position="135"/>
    </location>
</feature>
<evidence type="ECO:0000313" key="3">
    <source>
        <dbReference type="Proteomes" id="UP000030672"/>
    </source>
</evidence>
<organism evidence="2 3">
    <name type="scientific">Aureobasidium melanogenum (strain CBS 110374)</name>
    <name type="common">Aureobasidium pullulans var. melanogenum</name>
    <dbReference type="NCBI Taxonomy" id="1043003"/>
    <lineage>
        <taxon>Eukaryota</taxon>
        <taxon>Fungi</taxon>
        <taxon>Dikarya</taxon>
        <taxon>Ascomycota</taxon>
        <taxon>Pezizomycotina</taxon>
        <taxon>Dothideomycetes</taxon>
        <taxon>Dothideomycetidae</taxon>
        <taxon>Dothideales</taxon>
        <taxon>Saccotheciaceae</taxon>
        <taxon>Aureobasidium</taxon>
    </lineage>
</organism>
<feature type="compositionally biased region" description="Basic and acidic residues" evidence="1">
    <location>
        <begin position="413"/>
        <end position="422"/>
    </location>
</feature>
<feature type="compositionally biased region" description="Low complexity" evidence="1">
    <location>
        <begin position="535"/>
        <end position="555"/>
    </location>
</feature>
<feature type="compositionally biased region" description="Acidic residues" evidence="1">
    <location>
        <begin position="708"/>
        <end position="718"/>
    </location>
</feature>
<dbReference type="AlphaFoldDB" id="A0A074VT51"/>
<feature type="region of interest" description="Disordered" evidence="1">
    <location>
        <begin position="646"/>
        <end position="785"/>
    </location>
</feature>
<keyword evidence="3" id="KW-1185">Reference proteome</keyword>
<dbReference type="InterPro" id="IPR040401">
    <property type="entry name" value="CCDC162"/>
</dbReference>
<dbReference type="RefSeq" id="XP_040877910.1">
    <property type="nucleotide sequence ID" value="XM_041028415.1"/>
</dbReference>
<feature type="region of interest" description="Disordered" evidence="1">
    <location>
        <begin position="74"/>
        <end position="163"/>
    </location>
</feature>
<feature type="compositionally biased region" description="Acidic residues" evidence="1">
    <location>
        <begin position="327"/>
        <end position="350"/>
    </location>
</feature>
<feature type="compositionally biased region" description="Basic and acidic residues" evidence="1">
    <location>
        <begin position="556"/>
        <end position="584"/>
    </location>
</feature>
<sequence length="1165" mass="128609">MAPLPYRLNAALTVTGDMLSTHTVAMPLNMAMSTACDHQPVPTMWNNDLPVPTNWVNAVPTSTVEYVSILVTRQEPENSGSEVEYVDESSSPIEGDGVDAGDETSVDETPIDDENSGDWQTAGDDGDEITDESNNDNESQNGEDGSNDGTTKDNDSEDVDDASEPVAVAGTAASAETIASDLQEKYPDMPTSIDECINTEDEIFTHTDENGNVIDTVNCTALANMETWYLLPCDDKCRKDLKKVIPAVVIESGIAGGLLPTILNNHGLWSSSPATQTAVVEWLTTQLQQVRNRLSTDWFDWSSVRHSIKELLTHPPVDTPDFPSEIEPFDSDPSDSDPFEDEPYEVDDTPYEGPFDSDILREAELDVEEAKDHLETVKKWGDETEVRAAEEDLVEAEELLKMVQENMATDLPDDYRVPKDPNEDIVPEDPEDNVPEDSNEDILPEDPTEAPDESTVPEDPMQPPPSIEEETATATRELEKALEQVRETYKDYQEVKNNPDASSADKWLRRQDWLEAKKELKVIRKAIRDHRLPVDDPGAADPTANDADAAQPAKAIDQEEVAKAQKKVDELKEASGQDAQKAESLDEDIQNMLDNPPEEGTSPEAVETYEEGLKNLQNLKQSTLEHMAKLKKELRIADRALKKAKGELKVQFPDDPVDGEQDNPYDTGNDEPSKPDDAVEPSEPDDTIGEDDYYNGLDGSDDHREDVGENDEPTEVDEPSAPGSTEAEGPSEVDEPTEVDEPNEVDEGSKSDGSSDGDGGVEIDVPAPGGGAIVPPGVVPPPPPPVIPIPGYGDVTAPTKALQGLAGVLKDAAEGLWHLTHSKKKDPKAIKKQEKKVEEAKKKLEEEQEKEAKREEKRKQEKKKKEQEQKKHAKEQKKHDKEEQQAAEDKKKSKTSSTTAKHSAISTTKSSFTRKATPTSTTKTTSSSTTKSTSTSTTTTKTPEPTVHHKQHDAEITFHGKHSHKFELYGKDWARGKHDADKLRSNMESCGMEIKDWEFSYAADKPEIKTSDWSFYAKGELVRKTAADVRCLNKVIKEANGPENLISETEGVDKTDDKSDNKGDGADTAGVQAQIAFTDKHFTLYGKGFAKDKDSGEQLKHKFEDCSKVKDWKFYTQKKDHDMQLKKQGWDFYAEGEVKKIKRKCLNEAIQGMGGPMEAIAEGTV</sequence>
<feature type="region of interest" description="Disordered" evidence="1">
    <location>
        <begin position="1046"/>
        <end position="1067"/>
    </location>
</feature>
<evidence type="ECO:0000256" key="1">
    <source>
        <dbReference type="SAM" id="MobiDB-lite"/>
    </source>
</evidence>
<feature type="compositionally biased region" description="Acidic residues" evidence="1">
    <location>
        <begin position="678"/>
        <end position="693"/>
    </location>
</feature>
<dbReference type="HOGENOM" id="CLU_274739_0_0_1"/>
<feature type="region of interest" description="Disordered" evidence="1">
    <location>
        <begin position="314"/>
        <end position="352"/>
    </location>
</feature>
<feature type="compositionally biased region" description="Acidic residues" evidence="1">
    <location>
        <begin position="96"/>
        <end position="116"/>
    </location>
</feature>
<feature type="region of interest" description="Disordered" evidence="1">
    <location>
        <begin position="404"/>
        <end position="477"/>
    </location>
</feature>
<feature type="compositionally biased region" description="Low complexity" evidence="1">
    <location>
        <begin position="895"/>
        <end position="945"/>
    </location>
</feature>
<dbReference type="STRING" id="1043003.A0A074VT51"/>
<dbReference type="GeneID" id="63921788"/>
<dbReference type="PANTHER" id="PTHR33331:SF13">
    <property type="entry name" value="COILED-COIL DOMAIN CONTAINING 162"/>
    <property type="match status" value="1"/>
</dbReference>